<dbReference type="EMBL" id="BAABEY010000024">
    <property type="protein sequence ID" value="GAA4440679.1"/>
    <property type="molecule type" value="Genomic_DNA"/>
</dbReference>
<keyword evidence="3 11" id="KW-0328">Glycosyltransferase</keyword>
<dbReference type="PANTHER" id="PTHR30400:SF0">
    <property type="entry name" value="BIOSYNTHETIC PEPTIDOGLYCAN TRANSGLYCOSYLASE"/>
    <property type="match status" value="1"/>
</dbReference>
<gene>
    <name evidence="11 13" type="primary">mtgA</name>
    <name evidence="13" type="ORF">GCM10023091_24650</name>
</gene>
<keyword evidence="8 11" id="KW-1133">Transmembrane helix</keyword>
<keyword evidence="14" id="KW-1185">Reference proteome</keyword>
<keyword evidence="9 11" id="KW-0472">Membrane</keyword>
<dbReference type="SUPFAM" id="SSF53955">
    <property type="entry name" value="Lysozyme-like"/>
    <property type="match status" value="1"/>
</dbReference>
<feature type="domain" description="Glycosyl transferase family 51" evidence="12">
    <location>
        <begin position="55"/>
        <end position="216"/>
    </location>
</feature>
<proteinExistence type="inferred from homology"/>
<evidence type="ECO:0000313" key="13">
    <source>
        <dbReference type="EMBL" id="GAA4440679.1"/>
    </source>
</evidence>
<dbReference type="InterPro" id="IPR001264">
    <property type="entry name" value="Glyco_trans_51"/>
</dbReference>
<evidence type="ECO:0000256" key="5">
    <source>
        <dbReference type="ARBA" id="ARBA00022692"/>
    </source>
</evidence>
<evidence type="ECO:0000256" key="7">
    <source>
        <dbReference type="ARBA" id="ARBA00022984"/>
    </source>
</evidence>
<evidence type="ECO:0000256" key="6">
    <source>
        <dbReference type="ARBA" id="ARBA00022960"/>
    </source>
</evidence>
<dbReference type="NCBIfam" id="TIGR02070">
    <property type="entry name" value="mono_pep_trsgly"/>
    <property type="match status" value="1"/>
</dbReference>
<feature type="transmembrane region" description="Helical" evidence="11">
    <location>
        <begin position="12"/>
        <end position="34"/>
    </location>
</feature>
<dbReference type="HAMAP" id="MF_00766">
    <property type="entry name" value="PGT_MtgA"/>
    <property type="match status" value="1"/>
</dbReference>
<keyword evidence="6 11" id="KW-0133">Cell shape</keyword>
<keyword evidence="7 11" id="KW-0573">Peptidoglycan synthesis</keyword>
<keyword evidence="5 11" id="KW-0812">Transmembrane</keyword>
<dbReference type="InterPro" id="IPR011812">
    <property type="entry name" value="Pep_trsgly"/>
</dbReference>
<evidence type="ECO:0000256" key="2">
    <source>
        <dbReference type="ARBA" id="ARBA00022519"/>
    </source>
</evidence>
<dbReference type="RefSeq" id="WP_345029563.1">
    <property type="nucleotide sequence ID" value="NZ_BAABEY010000024.1"/>
</dbReference>
<protein>
    <recommendedName>
        <fullName evidence="11">Biosynthetic peptidoglycan transglycosylase</fullName>
        <ecNumber evidence="11">2.4.99.28</ecNumber>
    </recommendedName>
    <alternativeName>
        <fullName evidence="11">Glycan polymerase</fullName>
    </alternativeName>
    <alternativeName>
        <fullName evidence="11">Peptidoglycan glycosyltransferase MtgA</fullName>
        <shortName evidence="11">PGT</shortName>
    </alternativeName>
</protein>
<evidence type="ECO:0000256" key="10">
    <source>
        <dbReference type="ARBA" id="ARBA00023316"/>
    </source>
</evidence>
<keyword evidence="1 11" id="KW-1003">Cell membrane</keyword>
<evidence type="ECO:0000313" key="14">
    <source>
        <dbReference type="Proteomes" id="UP001501508"/>
    </source>
</evidence>
<evidence type="ECO:0000256" key="3">
    <source>
        <dbReference type="ARBA" id="ARBA00022676"/>
    </source>
</evidence>
<evidence type="ECO:0000256" key="11">
    <source>
        <dbReference type="HAMAP-Rule" id="MF_00766"/>
    </source>
</evidence>
<dbReference type="PANTHER" id="PTHR30400">
    <property type="entry name" value="MONOFUNCTIONAL BIOSYNTHETIC PEPTIDOGLYCAN TRANSGLYCOSYLASE"/>
    <property type="match status" value="1"/>
</dbReference>
<dbReference type="Gene3D" id="1.10.3810.10">
    <property type="entry name" value="Biosynthetic peptidoglycan transglycosylase-like"/>
    <property type="match status" value="1"/>
</dbReference>
<evidence type="ECO:0000256" key="1">
    <source>
        <dbReference type="ARBA" id="ARBA00022475"/>
    </source>
</evidence>
<keyword evidence="4 11" id="KW-0808">Transferase</keyword>
<comment type="caution">
    <text evidence="13">The sequence shown here is derived from an EMBL/GenBank/DDBJ whole genome shotgun (WGS) entry which is preliminary data.</text>
</comment>
<accession>A0ABP8M0M7</accession>
<evidence type="ECO:0000256" key="8">
    <source>
        <dbReference type="ARBA" id="ARBA00022989"/>
    </source>
</evidence>
<comment type="catalytic activity">
    <reaction evidence="11">
        <text>[GlcNAc-(1-&gt;4)-Mur2Ac(oyl-L-Ala-gamma-D-Glu-L-Lys-D-Ala-D-Ala)](n)-di-trans,octa-cis-undecaprenyl diphosphate + beta-D-GlcNAc-(1-&gt;4)-Mur2Ac(oyl-L-Ala-gamma-D-Glu-L-Lys-D-Ala-D-Ala)-di-trans,octa-cis-undecaprenyl diphosphate = [GlcNAc-(1-&gt;4)-Mur2Ac(oyl-L-Ala-gamma-D-Glu-L-Lys-D-Ala-D-Ala)](n+1)-di-trans,octa-cis-undecaprenyl diphosphate + di-trans,octa-cis-undecaprenyl diphosphate + H(+)</text>
        <dbReference type="Rhea" id="RHEA:23708"/>
        <dbReference type="Rhea" id="RHEA-COMP:9602"/>
        <dbReference type="Rhea" id="RHEA-COMP:9603"/>
        <dbReference type="ChEBI" id="CHEBI:15378"/>
        <dbReference type="ChEBI" id="CHEBI:58405"/>
        <dbReference type="ChEBI" id="CHEBI:60033"/>
        <dbReference type="ChEBI" id="CHEBI:78435"/>
        <dbReference type="EC" id="2.4.99.28"/>
    </reaction>
</comment>
<comment type="pathway">
    <text evidence="11">Cell wall biogenesis; peptidoglycan biosynthesis.</text>
</comment>
<comment type="similarity">
    <text evidence="11">Belongs to the glycosyltransferase 51 family.</text>
</comment>
<organism evidence="13 14">
    <name type="scientific">Ravibacter arvi</name>
    <dbReference type="NCBI Taxonomy" id="2051041"/>
    <lineage>
        <taxon>Bacteria</taxon>
        <taxon>Pseudomonadati</taxon>
        <taxon>Bacteroidota</taxon>
        <taxon>Cytophagia</taxon>
        <taxon>Cytophagales</taxon>
        <taxon>Spirosomataceae</taxon>
        <taxon>Ravibacter</taxon>
    </lineage>
</organism>
<evidence type="ECO:0000256" key="9">
    <source>
        <dbReference type="ARBA" id="ARBA00023136"/>
    </source>
</evidence>
<keyword evidence="10 11" id="KW-0961">Cell wall biogenesis/degradation</keyword>
<comment type="function">
    <text evidence="11">Peptidoglycan polymerase that catalyzes glycan chain elongation from lipid-linked precursors.</text>
</comment>
<dbReference type="InterPro" id="IPR023346">
    <property type="entry name" value="Lysozyme-like_dom_sf"/>
</dbReference>
<name>A0ABP8M0M7_9BACT</name>
<dbReference type="Proteomes" id="UP001501508">
    <property type="component" value="Unassembled WGS sequence"/>
</dbReference>
<reference evidence="14" key="1">
    <citation type="journal article" date="2019" name="Int. J. Syst. Evol. Microbiol.">
        <title>The Global Catalogue of Microorganisms (GCM) 10K type strain sequencing project: providing services to taxonomists for standard genome sequencing and annotation.</title>
        <authorList>
            <consortium name="The Broad Institute Genomics Platform"/>
            <consortium name="The Broad Institute Genome Sequencing Center for Infectious Disease"/>
            <person name="Wu L."/>
            <person name="Ma J."/>
        </authorList>
    </citation>
    <scope>NUCLEOTIDE SEQUENCE [LARGE SCALE GENOMIC DNA]</scope>
    <source>
        <strain evidence="14">JCM 31920</strain>
    </source>
</reference>
<dbReference type="Pfam" id="PF00912">
    <property type="entry name" value="Transgly"/>
    <property type="match status" value="1"/>
</dbReference>
<evidence type="ECO:0000256" key="4">
    <source>
        <dbReference type="ARBA" id="ARBA00022679"/>
    </source>
</evidence>
<evidence type="ECO:0000259" key="12">
    <source>
        <dbReference type="Pfam" id="PF00912"/>
    </source>
</evidence>
<sequence>MGKTIFRLLKRGVLFFVGFSLLGVLVFRFVPVWVTPYIVAERIRSVGGAPDLSFKKKWVPFEDISRQMPLAVIASEDQNFLNHSGFDFVQLQKALDAKKKKKRGASTISQQVAKNVFLWHGRSYLRKGLEVWFTVLIELLWSKERILEVYLNVAETGRLTFGVEAAAQRYFRVPASRLSRAQAARIAAILPNPKVYRADKPGPYVQKRALWIERQMRNLGGVDLLKKLE</sequence>
<dbReference type="EC" id="2.4.99.28" evidence="11"/>
<comment type="subcellular location">
    <subcellularLocation>
        <location evidence="11">Cell membrane</location>
        <topology evidence="11">Single-pass membrane protein</topology>
    </subcellularLocation>
</comment>
<dbReference type="InterPro" id="IPR036950">
    <property type="entry name" value="PBP_transglycosylase"/>
</dbReference>
<keyword evidence="2" id="KW-0997">Cell inner membrane</keyword>